<reference evidence="1 2" key="1">
    <citation type="submission" date="2023-08" db="EMBL/GenBank/DDBJ databases">
        <authorList>
            <person name="Maltman C."/>
        </authorList>
    </citation>
    <scope>NUCLEOTIDE SEQUENCE [LARGE SCALE GENOMIC DNA]</scope>
    <source>
        <strain evidence="1 2">ES2</strain>
    </source>
</reference>
<name>A0ABU1E6Z5_9FLAO</name>
<protein>
    <submittedName>
        <fullName evidence="1">Uncharacterized protein</fullName>
    </submittedName>
</protein>
<sequence length="184" mass="21525">MGNYTTDTVIVIEKTLTKDIVNIVDKIMIENDFTIAYGYSRFYFEDTNPDSDFDDSKTVEAETIEDALKTLEEFKKNPTGGSYEYNMFWGYDEDGQALGYNLSVDFRSFDNKNIEAVIFYVKENIFEMAHEKELKRVFAEINKRAKVIAATQKTDYYSDDYHELDVIEEILSGNVHTKYEYKFL</sequence>
<evidence type="ECO:0000313" key="2">
    <source>
        <dbReference type="Proteomes" id="UP001260959"/>
    </source>
</evidence>
<keyword evidence="2" id="KW-1185">Reference proteome</keyword>
<dbReference type="RefSeq" id="WP_309522590.1">
    <property type="nucleotide sequence ID" value="NZ_JAVIXS010000015.1"/>
</dbReference>
<proteinExistence type="predicted"/>
<accession>A0ABU1E6Z5</accession>
<evidence type="ECO:0000313" key="1">
    <source>
        <dbReference type="EMBL" id="MDR4953585.1"/>
    </source>
</evidence>
<comment type="caution">
    <text evidence="1">The sequence shown here is derived from an EMBL/GenBank/DDBJ whole genome shotgun (WGS) entry which is preliminary data.</text>
</comment>
<organism evidence="1 2">
    <name type="scientific">Chryseobacterium metallicongregator</name>
    <dbReference type="NCBI Taxonomy" id="3073042"/>
    <lineage>
        <taxon>Bacteria</taxon>
        <taxon>Pseudomonadati</taxon>
        <taxon>Bacteroidota</taxon>
        <taxon>Flavobacteriia</taxon>
        <taxon>Flavobacteriales</taxon>
        <taxon>Weeksellaceae</taxon>
        <taxon>Chryseobacterium group</taxon>
        <taxon>Chryseobacterium</taxon>
    </lineage>
</organism>
<dbReference type="Proteomes" id="UP001260959">
    <property type="component" value="Unassembled WGS sequence"/>
</dbReference>
<dbReference type="EMBL" id="JAVIXS010000015">
    <property type="protein sequence ID" value="MDR4953585.1"/>
    <property type="molecule type" value="Genomic_DNA"/>
</dbReference>
<gene>
    <name evidence="1" type="ORF">REB14_15510</name>
</gene>